<name>A0AB37NZ53_9BIFI</name>
<dbReference type="CDD" id="cd06414">
    <property type="entry name" value="GH25_LytC-like"/>
    <property type="match status" value="1"/>
</dbReference>
<comment type="similarity">
    <text evidence="1">Belongs to the glycosyl hydrolase 25 family.</text>
</comment>
<feature type="domain" description="SLH" evidence="3">
    <location>
        <begin position="351"/>
        <end position="414"/>
    </location>
</feature>
<dbReference type="AlphaFoldDB" id="A0AB37NZ53"/>
<dbReference type="GO" id="GO:0016998">
    <property type="term" value="P:cell wall macromolecule catabolic process"/>
    <property type="evidence" value="ECO:0007669"/>
    <property type="project" value="InterPro"/>
</dbReference>
<dbReference type="InterPro" id="IPR002053">
    <property type="entry name" value="Glyco_hydro_25"/>
</dbReference>
<dbReference type="GO" id="GO:0003796">
    <property type="term" value="F:lysozyme activity"/>
    <property type="evidence" value="ECO:0007669"/>
    <property type="project" value="InterPro"/>
</dbReference>
<dbReference type="PROSITE" id="PS51272">
    <property type="entry name" value="SLH"/>
    <property type="match status" value="2"/>
</dbReference>
<reference evidence="4 5" key="1">
    <citation type="submission" date="2018-09" db="EMBL/GenBank/DDBJ databases">
        <title>Murine metabolic-syndrome-specific gut microbial biobank.</title>
        <authorList>
            <person name="Liu C."/>
        </authorList>
    </citation>
    <scope>NUCLEOTIDE SEQUENCE [LARGE SCALE GENOMIC DNA]</scope>
    <source>
        <strain evidence="4 5">WYJ21-P61</strain>
    </source>
</reference>
<feature type="region of interest" description="Disordered" evidence="2">
    <location>
        <begin position="1"/>
        <end position="26"/>
    </location>
</feature>
<gene>
    <name evidence="4" type="ORF">D7V89_07160</name>
</gene>
<proteinExistence type="inferred from homology"/>
<evidence type="ECO:0000313" key="4">
    <source>
        <dbReference type="EMBL" id="RKI87499.1"/>
    </source>
</evidence>
<organism evidence="4 5">
    <name type="scientific">Bifidobacterium pseudolongum</name>
    <dbReference type="NCBI Taxonomy" id="1694"/>
    <lineage>
        <taxon>Bacteria</taxon>
        <taxon>Bacillati</taxon>
        <taxon>Actinomycetota</taxon>
        <taxon>Actinomycetes</taxon>
        <taxon>Bifidobacteriales</taxon>
        <taxon>Bifidobacteriaceae</taxon>
        <taxon>Bifidobacterium</taxon>
    </lineage>
</organism>
<dbReference type="InterPro" id="IPR017853">
    <property type="entry name" value="GH"/>
</dbReference>
<dbReference type="InterPro" id="IPR001119">
    <property type="entry name" value="SLH_dom"/>
</dbReference>
<feature type="compositionally biased region" description="Polar residues" evidence="2">
    <location>
        <begin position="8"/>
        <end position="23"/>
    </location>
</feature>
<feature type="compositionally biased region" description="Polar residues" evidence="2">
    <location>
        <begin position="61"/>
        <end position="72"/>
    </location>
</feature>
<feature type="domain" description="SLH" evidence="3">
    <location>
        <begin position="421"/>
        <end position="488"/>
    </location>
</feature>
<dbReference type="GO" id="GO:0009253">
    <property type="term" value="P:peptidoglycan catabolic process"/>
    <property type="evidence" value="ECO:0007669"/>
    <property type="project" value="InterPro"/>
</dbReference>
<accession>A0AB37NZ53</accession>
<sequence>MDGYGHSRSINQTSGMGTSSMAQPSDRGAHSLAACILAGALTLTGTCAGASAAYADDTTGVDASQTMPSDTAMSPGAMPQMDVPDEDVPPNPEHMWTNADMSNDPGAGDNMAPQSGSRLRRAAPNAQWGWGTAGPGNAYRTFLQSNGTLMNPTLKVIDVSEHQGDIDWNRVKNSGIDGVILRIGYGYGYEDARFARYLAQVRALKIPFGIYHYSYAYNTDFARKEGDWTVQLLRKYGVTDNAFPIFYDLEQDDWGGHTMPTAAAQYEQIARAYFGALSSAGYSNVYIYSYLNNMNTRLNTTWLQARTKWIAQYNTKLDYTFPHYNGSRGWQYTSKASVPGINGNVDMNVFDKSLYRDVTFRTPHVDDVVWLSQYGVTTGFSDGTFRGMSAVVRQDMAAFLRRVAANRNIGDARTWKPSAEDWKAFTDVHANTPHAEDILWLAHAGIADGYGNADGTQRFEGMTKVYRQDMAAFLKRLADLGGKSGGVTPRTDFTDVHANTPHATDIQWLGGARITEGYQNANGSWRYEGMTTVYRQDMAAFLHRLDARLA</sequence>
<evidence type="ECO:0000256" key="1">
    <source>
        <dbReference type="ARBA" id="ARBA00010646"/>
    </source>
</evidence>
<feature type="region of interest" description="Disordered" evidence="2">
    <location>
        <begin position="60"/>
        <end position="123"/>
    </location>
</feature>
<evidence type="ECO:0000259" key="3">
    <source>
        <dbReference type="PROSITE" id="PS51272"/>
    </source>
</evidence>
<dbReference type="SUPFAM" id="SSF51445">
    <property type="entry name" value="(Trans)glycosidases"/>
    <property type="match status" value="1"/>
</dbReference>
<dbReference type="Pfam" id="PF01183">
    <property type="entry name" value="Glyco_hydro_25"/>
    <property type="match status" value="1"/>
</dbReference>
<dbReference type="PANTHER" id="PTHR34135:SF2">
    <property type="entry name" value="LYSOZYME"/>
    <property type="match status" value="1"/>
</dbReference>
<dbReference type="EMBL" id="RAYV01000009">
    <property type="protein sequence ID" value="RKI87499.1"/>
    <property type="molecule type" value="Genomic_DNA"/>
</dbReference>
<comment type="caution">
    <text evidence="4">The sequence shown here is derived from an EMBL/GenBank/DDBJ whole genome shotgun (WGS) entry which is preliminary data.</text>
</comment>
<evidence type="ECO:0000313" key="5">
    <source>
        <dbReference type="Proteomes" id="UP000273889"/>
    </source>
</evidence>
<dbReference type="PROSITE" id="PS51904">
    <property type="entry name" value="GLYCOSYL_HYDROL_F25_2"/>
    <property type="match status" value="1"/>
</dbReference>
<protein>
    <submittedName>
        <fullName evidence="4">1,4-beta-N-acetylmuramidase</fullName>
    </submittedName>
</protein>
<dbReference type="PANTHER" id="PTHR34135">
    <property type="entry name" value="LYSOZYME"/>
    <property type="match status" value="1"/>
</dbReference>
<dbReference type="Gene3D" id="3.20.20.80">
    <property type="entry name" value="Glycosidases"/>
    <property type="match status" value="1"/>
</dbReference>
<evidence type="ECO:0000256" key="2">
    <source>
        <dbReference type="SAM" id="MobiDB-lite"/>
    </source>
</evidence>
<dbReference type="GO" id="GO:0016052">
    <property type="term" value="P:carbohydrate catabolic process"/>
    <property type="evidence" value="ECO:0007669"/>
    <property type="project" value="TreeGrafter"/>
</dbReference>
<dbReference type="Proteomes" id="UP000273889">
    <property type="component" value="Unassembled WGS sequence"/>
</dbReference>